<dbReference type="VEuPathDB" id="FungiDB:AB675_915"/>
<keyword evidence="2" id="KW-1185">Reference proteome</keyword>
<dbReference type="EMBL" id="LFJN01000001">
    <property type="protein sequence ID" value="KPI45700.1"/>
    <property type="molecule type" value="Genomic_DNA"/>
</dbReference>
<proteinExistence type="predicted"/>
<sequence>MPPEILEKILEFTVPQRVTIVTTHQRDYSRYSYQEYEYFWSDTTAWKQCHPFYWRDDDGSRIRNLLIWDCRPWTLLLISKGIRQVAAKIFWKRIHFEFWVRGGSMATYRSYFHDTVKDQVRDHFEKILTREDV</sequence>
<reference evidence="1 2" key="1">
    <citation type="submission" date="2015-06" db="EMBL/GenBank/DDBJ databases">
        <title>Draft genome of the ant-associated black yeast Phialophora attae CBS 131958.</title>
        <authorList>
            <person name="Moreno L.F."/>
            <person name="Stielow B.J."/>
            <person name="de Hoog S."/>
            <person name="Vicente V.A."/>
            <person name="Weiss V.A."/>
            <person name="de Vries M."/>
            <person name="Cruz L.M."/>
            <person name="Souza E.M."/>
        </authorList>
    </citation>
    <scope>NUCLEOTIDE SEQUENCE [LARGE SCALE GENOMIC DNA]</scope>
    <source>
        <strain evidence="1 2">CBS 131958</strain>
    </source>
</reference>
<evidence type="ECO:0000313" key="1">
    <source>
        <dbReference type="EMBL" id="KPI45700.1"/>
    </source>
</evidence>
<dbReference type="GeneID" id="28741540"/>
<name>A0A0N1HY54_9EURO</name>
<accession>A0A0N1HY54</accession>
<protein>
    <submittedName>
        <fullName evidence="1">Uncharacterized protein</fullName>
    </submittedName>
</protein>
<comment type="caution">
    <text evidence="1">The sequence shown here is derived from an EMBL/GenBank/DDBJ whole genome shotgun (WGS) entry which is preliminary data.</text>
</comment>
<evidence type="ECO:0000313" key="2">
    <source>
        <dbReference type="Proteomes" id="UP000038010"/>
    </source>
</evidence>
<organism evidence="1 2">
    <name type="scientific">Cyphellophora attinorum</name>
    <dbReference type="NCBI Taxonomy" id="1664694"/>
    <lineage>
        <taxon>Eukaryota</taxon>
        <taxon>Fungi</taxon>
        <taxon>Dikarya</taxon>
        <taxon>Ascomycota</taxon>
        <taxon>Pezizomycotina</taxon>
        <taxon>Eurotiomycetes</taxon>
        <taxon>Chaetothyriomycetidae</taxon>
        <taxon>Chaetothyriales</taxon>
        <taxon>Cyphellophoraceae</taxon>
        <taxon>Cyphellophora</taxon>
    </lineage>
</organism>
<dbReference type="AlphaFoldDB" id="A0A0N1HY54"/>
<gene>
    <name evidence="1" type="ORF">AB675_915</name>
</gene>
<dbReference type="RefSeq" id="XP_018005663.1">
    <property type="nucleotide sequence ID" value="XM_018149670.1"/>
</dbReference>
<dbReference type="Proteomes" id="UP000038010">
    <property type="component" value="Unassembled WGS sequence"/>
</dbReference>